<evidence type="ECO:0000313" key="4">
    <source>
        <dbReference type="EMBL" id="CUK00801.1"/>
    </source>
</evidence>
<dbReference type="GeneID" id="83881398"/>
<evidence type="ECO:0000313" key="5">
    <source>
        <dbReference type="Proteomes" id="UP000051870"/>
    </source>
</evidence>
<feature type="transmembrane region" description="Helical" evidence="2">
    <location>
        <begin position="221"/>
        <end position="246"/>
    </location>
</feature>
<keyword evidence="5" id="KW-1185">Reference proteome</keyword>
<sequence>MSTDTPKSQRNGISPQSRRHNEMRREALKAHPELRQLSGTEPLTVLALPVLLAVQWGIAWLVSDGGFLLVGLTAFLIGQIVYHSAGSLIHETCHKLIFKGDKAKLAFDLGLEVILTSYGKQLIYQHQHVTSHHPYVGDYERDYEHEDICALQARQHVQRTHPVLQKALTIFTLVLHSLPLGFMIGDFVLPRLNSWASGRPIRDPEERFTGSRPSSADMRPFILVSALSNIALLALFGPWALLYHIWSLSFFLGKMGISNLGQSLSEHPGNDNVNPTRSSYGPINHILFNTGYHNEHHSFPNVPWTRLPALHKGAPEVFHAEAEKSYLGCWWDHVKRDFTASRDLEIHEHDQIAHCEGREKAWVK</sequence>
<dbReference type="GO" id="GO:0016020">
    <property type="term" value="C:membrane"/>
    <property type="evidence" value="ECO:0007669"/>
    <property type="project" value="GOC"/>
</dbReference>
<evidence type="ECO:0000259" key="3">
    <source>
        <dbReference type="Pfam" id="PF00487"/>
    </source>
</evidence>
<dbReference type="PANTHER" id="PTHR12879:SF8">
    <property type="entry name" value="SPHINGOLIPID DELTA(4)-DESATURASE DES1"/>
    <property type="match status" value="1"/>
</dbReference>
<organism evidence="4 5">
    <name type="scientific">Shimia thalassica</name>
    <dbReference type="NCBI Taxonomy" id="1715693"/>
    <lineage>
        <taxon>Bacteria</taxon>
        <taxon>Pseudomonadati</taxon>
        <taxon>Pseudomonadota</taxon>
        <taxon>Alphaproteobacteria</taxon>
        <taxon>Rhodobacterales</taxon>
        <taxon>Roseobacteraceae</taxon>
    </lineage>
</organism>
<dbReference type="Proteomes" id="UP000051870">
    <property type="component" value="Unassembled WGS sequence"/>
</dbReference>
<protein>
    <submittedName>
        <fullName evidence="4">Fatty acid desaturase</fullName>
    </submittedName>
</protein>
<dbReference type="AlphaFoldDB" id="A0A0P1IRT4"/>
<dbReference type="STRING" id="1715693.PH7735_02373"/>
<dbReference type="Pfam" id="PF00487">
    <property type="entry name" value="FA_desaturase"/>
    <property type="match status" value="1"/>
</dbReference>
<dbReference type="InterPro" id="IPR005804">
    <property type="entry name" value="FA_desaturase_dom"/>
</dbReference>
<proteinExistence type="predicted"/>
<dbReference type="GO" id="GO:0046513">
    <property type="term" value="P:ceramide biosynthetic process"/>
    <property type="evidence" value="ECO:0007669"/>
    <property type="project" value="TreeGrafter"/>
</dbReference>
<feature type="transmembrane region" description="Helical" evidence="2">
    <location>
        <begin position="43"/>
        <end position="62"/>
    </location>
</feature>
<reference evidence="5" key="1">
    <citation type="submission" date="2015-09" db="EMBL/GenBank/DDBJ databases">
        <authorList>
            <person name="Rodrigo-Torres Lidia"/>
            <person name="Arahal R.David."/>
        </authorList>
    </citation>
    <scope>NUCLEOTIDE SEQUENCE [LARGE SCALE GENOMIC DNA]</scope>
    <source>
        <strain evidence="5">CECT 7735</strain>
    </source>
</reference>
<evidence type="ECO:0000256" key="1">
    <source>
        <dbReference type="SAM" id="MobiDB-lite"/>
    </source>
</evidence>
<dbReference type="RefSeq" id="WP_058311551.1">
    <property type="nucleotide sequence ID" value="NZ_CYTW01000002.1"/>
</dbReference>
<keyword evidence="2" id="KW-0472">Membrane</keyword>
<feature type="transmembrane region" description="Helical" evidence="2">
    <location>
        <begin position="68"/>
        <end position="89"/>
    </location>
</feature>
<dbReference type="PANTHER" id="PTHR12879">
    <property type="entry name" value="SPHINGOLIPID DELTA 4 DESATURASE/C-4 HYDROXYLASE PROTEIN DES2"/>
    <property type="match status" value="1"/>
</dbReference>
<feature type="transmembrane region" description="Helical" evidence="2">
    <location>
        <begin position="168"/>
        <end position="189"/>
    </location>
</feature>
<feature type="region of interest" description="Disordered" evidence="1">
    <location>
        <begin position="1"/>
        <end position="23"/>
    </location>
</feature>
<keyword evidence="2" id="KW-0812">Transmembrane</keyword>
<feature type="compositionally biased region" description="Polar residues" evidence="1">
    <location>
        <begin position="1"/>
        <end position="16"/>
    </location>
</feature>
<dbReference type="GO" id="GO:0042284">
    <property type="term" value="F:sphingolipid delta-4 desaturase activity"/>
    <property type="evidence" value="ECO:0007669"/>
    <property type="project" value="TreeGrafter"/>
</dbReference>
<accession>A0A0P1IRT4</accession>
<feature type="domain" description="Fatty acid desaturase" evidence="3">
    <location>
        <begin position="69"/>
        <end position="318"/>
    </location>
</feature>
<gene>
    <name evidence="4" type="ORF">PH7735_02373</name>
</gene>
<name>A0A0P1IRT4_9RHOB</name>
<evidence type="ECO:0000256" key="2">
    <source>
        <dbReference type="SAM" id="Phobius"/>
    </source>
</evidence>
<dbReference type="EMBL" id="CYTW01000002">
    <property type="protein sequence ID" value="CUK00801.1"/>
    <property type="molecule type" value="Genomic_DNA"/>
</dbReference>
<keyword evidence="2" id="KW-1133">Transmembrane helix</keyword>